<dbReference type="AlphaFoldDB" id="A0A1I1P0J6"/>
<evidence type="ECO:0000313" key="1">
    <source>
        <dbReference type="EMBL" id="SFD01248.1"/>
    </source>
</evidence>
<name>A0A1I1P0J6_9RHOB</name>
<organism evidence="1 2">
    <name type="scientific">Tropicimonas isoalkanivorans</name>
    <dbReference type="NCBI Taxonomy" id="441112"/>
    <lineage>
        <taxon>Bacteria</taxon>
        <taxon>Pseudomonadati</taxon>
        <taxon>Pseudomonadota</taxon>
        <taxon>Alphaproteobacteria</taxon>
        <taxon>Rhodobacterales</taxon>
        <taxon>Roseobacteraceae</taxon>
        <taxon>Tropicimonas</taxon>
    </lineage>
</organism>
<dbReference type="OrthoDB" id="9778801at2"/>
<dbReference type="InterPro" id="IPR010775">
    <property type="entry name" value="DUF1365"/>
</dbReference>
<reference evidence="1 2" key="1">
    <citation type="submission" date="2016-10" db="EMBL/GenBank/DDBJ databases">
        <authorList>
            <person name="de Groot N.N."/>
        </authorList>
    </citation>
    <scope>NUCLEOTIDE SEQUENCE [LARGE SCALE GENOMIC DNA]</scope>
    <source>
        <strain evidence="1 2">DSM 19548</strain>
    </source>
</reference>
<gene>
    <name evidence="1" type="ORF">SAMN04488094_11321</name>
</gene>
<evidence type="ECO:0008006" key="3">
    <source>
        <dbReference type="Google" id="ProtNLM"/>
    </source>
</evidence>
<keyword evidence="2" id="KW-1185">Reference proteome</keyword>
<dbReference type="RefSeq" id="WP_093362103.1">
    <property type="nucleotide sequence ID" value="NZ_FOLG01000013.1"/>
</dbReference>
<sequence length="252" mass="28284">MTGADHIAGHTWHGRRGAVSNSFRYGVDYVLIDPNAKPPPTRLFSRNRFNLAALHDRDHGGPPGKGRGVAWARDVLGAHGFDEAAARILLLTQPRILGYVFNPVSFWLCHDAEGRLRAVIAEVTNTFGDRHSYLCHREDREPIGPQDTLEARKLLHVSPYQPVDGGYGFTFDIRPDRIGIRIDYRRPDGGLMATLTGPRQPLTDRGILASCVRRPFGSVRVMALIYWQAMRLKLKGATYRVRPEPPTQEVSR</sequence>
<dbReference type="STRING" id="441112.SAMN04488094_11321"/>
<dbReference type="EMBL" id="FOLG01000013">
    <property type="protein sequence ID" value="SFD01248.1"/>
    <property type="molecule type" value="Genomic_DNA"/>
</dbReference>
<dbReference type="PANTHER" id="PTHR33973:SF4">
    <property type="entry name" value="OS07G0153300 PROTEIN"/>
    <property type="match status" value="1"/>
</dbReference>
<protein>
    <recommendedName>
        <fullName evidence="3">Cyclopropane-fatty-acyl-phospholipid synthase</fullName>
    </recommendedName>
</protein>
<dbReference type="Pfam" id="PF07103">
    <property type="entry name" value="DUF1365"/>
    <property type="match status" value="1"/>
</dbReference>
<accession>A0A1I1P0J6</accession>
<evidence type="ECO:0000313" key="2">
    <source>
        <dbReference type="Proteomes" id="UP000198728"/>
    </source>
</evidence>
<proteinExistence type="predicted"/>
<dbReference type="PANTHER" id="PTHR33973">
    <property type="entry name" value="OS07G0153300 PROTEIN"/>
    <property type="match status" value="1"/>
</dbReference>
<dbReference type="Proteomes" id="UP000198728">
    <property type="component" value="Unassembled WGS sequence"/>
</dbReference>